<feature type="transmembrane region" description="Helical" evidence="1">
    <location>
        <begin position="5"/>
        <end position="21"/>
    </location>
</feature>
<dbReference type="Proteomes" id="UP000006319">
    <property type="component" value="Unassembled WGS sequence"/>
</dbReference>
<organism evidence="2 3">
    <name type="scientific">Plasmodium cynomolgi (strain B)</name>
    <dbReference type="NCBI Taxonomy" id="1120755"/>
    <lineage>
        <taxon>Eukaryota</taxon>
        <taxon>Sar</taxon>
        <taxon>Alveolata</taxon>
        <taxon>Apicomplexa</taxon>
        <taxon>Aconoidasida</taxon>
        <taxon>Haemosporida</taxon>
        <taxon>Plasmodiidae</taxon>
        <taxon>Plasmodium</taxon>
        <taxon>Plasmodium (Plasmodium)</taxon>
    </lineage>
</organism>
<feature type="non-terminal residue" evidence="2">
    <location>
        <position position="1"/>
    </location>
</feature>
<gene>
    <name evidence="2" type="ORF">PCYB_006600</name>
</gene>
<dbReference type="AlphaFoldDB" id="K6UFD5"/>
<evidence type="ECO:0008006" key="4">
    <source>
        <dbReference type="Google" id="ProtNLM"/>
    </source>
</evidence>
<dbReference type="EMBL" id="DF158140">
    <property type="protein sequence ID" value="GAB69911.1"/>
    <property type="molecule type" value="Genomic_DNA"/>
</dbReference>
<dbReference type="KEGG" id="pcy:PCYB_006600"/>
<accession>K6UFD5</accession>
<keyword evidence="1" id="KW-0812">Transmembrane</keyword>
<evidence type="ECO:0000313" key="3">
    <source>
        <dbReference type="Proteomes" id="UP000006319"/>
    </source>
</evidence>
<dbReference type="RefSeq" id="XP_004228129.1">
    <property type="nucleotide sequence ID" value="XM_004228081.1"/>
</dbReference>
<evidence type="ECO:0000313" key="2">
    <source>
        <dbReference type="EMBL" id="GAB69911.1"/>
    </source>
</evidence>
<keyword evidence="1" id="KW-0472">Membrane</keyword>
<dbReference type="OrthoDB" id="389413at2759"/>
<reference evidence="2 3" key="1">
    <citation type="journal article" date="2012" name="Nat. Genet.">
        <title>Plasmodium cynomolgi genome sequences provide insight into Plasmodium vivax and the monkey malaria clade.</title>
        <authorList>
            <person name="Tachibana S."/>
            <person name="Sullivan S.A."/>
            <person name="Kawai S."/>
            <person name="Nakamura S."/>
            <person name="Kim H.R."/>
            <person name="Goto N."/>
            <person name="Arisue N."/>
            <person name="Palacpac N.M.Q."/>
            <person name="Honma H."/>
            <person name="Yagi M."/>
            <person name="Tougan T."/>
            <person name="Katakai Y."/>
            <person name="Kaneko O."/>
            <person name="Mita T."/>
            <person name="Kita K."/>
            <person name="Yasutomi Y."/>
            <person name="Sutton P.L."/>
            <person name="Shakhbatyan R."/>
            <person name="Horii T."/>
            <person name="Yasunaga T."/>
            <person name="Barnwell J.W."/>
            <person name="Escalante A.A."/>
            <person name="Carlton J.M."/>
            <person name="Tanabe K."/>
        </authorList>
    </citation>
    <scope>NUCLEOTIDE SEQUENCE [LARGE SCALE GENOMIC DNA]</scope>
    <source>
        <strain evidence="2 3">B</strain>
    </source>
</reference>
<dbReference type="VEuPathDB" id="PlasmoDB:PCYB_006600"/>
<protein>
    <recommendedName>
        <fullName evidence="4">CYIR protein</fullName>
    </recommendedName>
</protein>
<name>K6UFD5_PLACD</name>
<evidence type="ECO:0000256" key="1">
    <source>
        <dbReference type="SAM" id="Phobius"/>
    </source>
</evidence>
<feature type="non-terminal residue" evidence="2">
    <location>
        <position position="130"/>
    </location>
</feature>
<keyword evidence="3" id="KW-1185">Reference proteome</keyword>
<sequence length="130" mass="15148">FNSPYNFSFIPFLGLILSFFFNEYNPLIQNWCLSTYRAKRTPGDPLKLIESEVVTYHTNNSGYLSSLIKETLEIIEIVNSVFSGLSIIIVIFVLLYIFLKFIKYTYLKDGKGETGIKEYYHFCKELITVK</sequence>
<feature type="transmembrane region" description="Helical" evidence="1">
    <location>
        <begin position="77"/>
        <end position="99"/>
    </location>
</feature>
<proteinExistence type="predicted"/>
<dbReference type="GeneID" id="14696453"/>
<keyword evidence="1" id="KW-1133">Transmembrane helix</keyword>